<evidence type="ECO:0000256" key="1">
    <source>
        <dbReference type="SAM" id="SignalP"/>
    </source>
</evidence>
<reference evidence="2 3" key="1">
    <citation type="journal article" date="2023" name="Sci. Data">
        <title>Genome assembly of the Korean intertidal mud-creeper Batillaria attramentaria.</title>
        <authorList>
            <person name="Patra A.K."/>
            <person name="Ho P.T."/>
            <person name="Jun S."/>
            <person name="Lee S.J."/>
            <person name="Kim Y."/>
            <person name="Won Y.J."/>
        </authorList>
    </citation>
    <scope>NUCLEOTIDE SEQUENCE [LARGE SCALE GENOMIC DNA]</scope>
    <source>
        <strain evidence="2">Wonlab-2016</strain>
    </source>
</reference>
<organism evidence="2 3">
    <name type="scientific">Batillaria attramentaria</name>
    <dbReference type="NCBI Taxonomy" id="370345"/>
    <lineage>
        <taxon>Eukaryota</taxon>
        <taxon>Metazoa</taxon>
        <taxon>Spiralia</taxon>
        <taxon>Lophotrochozoa</taxon>
        <taxon>Mollusca</taxon>
        <taxon>Gastropoda</taxon>
        <taxon>Caenogastropoda</taxon>
        <taxon>Sorbeoconcha</taxon>
        <taxon>Cerithioidea</taxon>
        <taxon>Batillariidae</taxon>
        <taxon>Batillaria</taxon>
    </lineage>
</organism>
<keyword evidence="3" id="KW-1185">Reference proteome</keyword>
<proteinExistence type="predicted"/>
<feature type="signal peptide" evidence="1">
    <location>
        <begin position="1"/>
        <end position="17"/>
    </location>
</feature>
<gene>
    <name evidence="2" type="ORF">BaRGS_00021245</name>
</gene>
<evidence type="ECO:0000313" key="3">
    <source>
        <dbReference type="Proteomes" id="UP001519460"/>
    </source>
</evidence>
<dbReference type="EMBL" id="JACVVK020000163">
    <property type="protein sequence ID" value="KAK7487543.1"/>
    <property type="molecule type" value="Genomic_DNA"/>
</dbReference>
<name>A0ABD0KKA0_9CAEN</name>
<evidence type="ECO:0000313" key="2">
    <source>
        <dbReference type="EMBL" id="KAK7487543.1"/>
    </source>
</evidence>
<accession>A0ABD0KKA0</accession>
<comment type="caution">
    <text evidence="2">The sequence shown here is derived from an EMBL/GenBank/DDBJ whole genome shotgun (WGS) entry which is preliminary data.</text>
</comment>
<sequence>MLLWVTAIHASFATLNGTRETKCTLSDGTYLFSSWKFSQVRPTTGSEVGAGDVTAATKTTPELCATFPSLGNSNLSTPAGPSLLASAARAPGKRACPLATN</sequence>
<dbReference type="AlphaFoldDB" id="A0ABD0KKA0"/>
<evidence type="ECO:0008006" key="4">
    <source>
        <dbReference type="Google" id="ProtNLM"/>
    </source>
</evidence>
<feature type="chain" id="PRO_5044887846" description="Secreted protein" evidence="1">
    <location>
        <begin position="18"/>
        <end position="101"/>
    </location>
</feature>
<dbReference type="Proteomes" id="UP001519460">
    <property type="component" value="Unassembled WGS sequence"/>
</dbReference>
<protein>
    <recommendedName>
        <fullName evidence="4">Secreted protein</fullName>
    </recommendedName>
</protein>
<keyword evidence="1" id="KW-0732">Signal</keyword>